<organism evidence="1 2">
    <name type="scientific">Spinactinospora alkalitolerans</name>
    <dbReference type="NCBI Taxonomy" id="687207"/>
    <lineage>
        <taxon>Bacteria</taxon>
        <taxon>Bacillati</taxon>
        <taxon>Actinomycetota</taxon>
        <taxon>Actinomycetes</taxon>
        <taxon>Streptosporangiales</taxon>
        <taxon>Nocardiopsidaceae</taxon>
        <taxon>Spinactinospora</taxon>
    </lineage>
</organism>
<dbReference type="RefSeq" id="WP_179642365.1">
    <property type="nucleotide sequence ID" value="NZ_BAAAYY010000013.1"/>
</dbReference>
<accession>A0A852TQK1</accession>
<dbReference type="AlphaFoldDB" id="A0A852TQK1"/>
<reference evidence="1 2" key="1">
    <citation type="submission" date="2020-07" db="EMBL/GenBank/DDBJ databases">
        <title>Sequencing the genomes of 1000 actinobacteria strains.</title>
        <authorList>
            <person name="Klenk H.-P."/>
        </authorList>
    </citation>
    <scope>NUCLEOTIDE SEQUENCE [LARGE SCALE GENOMIC DNA]</scope>
    <source>
        <strain evidence="1 2">CXB654</strain>
    </source>
</reference>
<evidence type="ECO:0000313" key="2">
    <source>
        <dbReference type="Proteomes" id="UP000589036"/>
    </source>
</evidence>
<comment type="caution">
    <text evidence="1">The sequence shown here is derived from an EMBL/GenBank/DDBJ whole genome shotgun (WGS) entry which is preliminary data.</text>
</comment>
<protein>
    <submittedName>
        <fullName evidence="1">Uncharacterized protein</fullName>
    </submittedName>
</protein>
<evidence type="ECO:0000313" key="1">
    <source>
        <dbReference type="EMBL" id="NYE46228.1"/>
    </source>
</evidence>
<dbReference type="EMBL" id="JACCCC010000001">
    <property type="protein sequence ID" value="NYE46228.1"/>
    <property type="molecule type" value="Genomic_DNA"/>
</dbReference>
<name>A0A852TQK1_9ACTN</name>
<sequence>MPVSSTVRDRVRALLPAGAEIRYIFPASWHETSFFLVVVTESTVTVVANRMFSRTRPRNVWQVFERGVRIGPVDTHLVPTFELGGREFEVHEEYVPVINAADAELAGRDALPPDPLADL</sequence>
<keyword evidence="2" id="KW-1185">Reference proteome</keyword>
<gene>
    <name evidence="1" type="ORF">HDA32_001348</name>
</gene>
<dbReference type="Proteomes" id="UP000589036">
    <property type="component" value="Unassembled WGS sequence"/>
</dbReference>
<proteinExistence type="predicted"/>